<proteinExistence type="predicted"/>
<dbReference type="InterPro" id="IPR039422">
    <property type="entry name" value="MarR/SlyA-like"/>
</dbReference>
<dbReference type="EMBL" id="JACHDO010000001">
    <property type="protein sequence ID" value="MBB5493318.1"/>
    <property type="molecule type" value="Genomic_DNA"/>
</dbReference>
<dbReference type="GO" id="GO:0003700">
    <property type="term" value="F:DNA-binding transcription factor activity"/>
    <property type="evidence" value="ECO:0007669"/>
    <property type="project" value="InterPro"/>
</dbReference>
<sequence>MTDDRPPEPSDGPDRALVAELGVIPQLEVYFRRIRVDMPAKVASVFAEHGLTARHGGVLGQLAVVPSIGVSELARRMAVSVPTASELAGDLRRAGLVVAEGDPDNRRRTLLSLAEDYRPSVESLVAAQAAPLQRAMERLPERDRKGFAAGLRAWAEEMRDW</sequence>
<dbReference type="SUPFAM" id="SSF46785">
    <property type="entry name" value="Winged helix' DNA-binding domain"/>
    <property type="match status" value="1"/>
</dbReference>
<dbReference type="CDD" id="cd00090">
    <property type="entry name" value="HTH_ARSR"/>
    <property type="match status" value="1"/>
</dbReference>
<accession>A0A840WT54</accession>
<comment type="caution">
    <text evidence="2">The sequence shown here is derived from an EMBL/GenBank/DDBJ whole genome shotgun (WGS) entry which is preliminary data.</text>
</comment>
<dbReference type="PANTHER" id="PTHR33164:SF43">
    <property type="entry name" value="HTH-TYPE TRANSCRIPTIONAL REPRESSOR YETL"/>
    <property type="match status" value="1"/>
</dbReference>
<dbReference type="InterPro" id="IPR011991">
    <property type="entry name" value="ArsR-like_HTH"/>
</dbReference>
<dbReference type="GO" id="GO:0003677">
    <property type="term" value="F:DNA binding"/>
    <property type="evidence" value="ECO:0007669"/>
    <property type="project" value="UniProtKB-KW"/>
</dbReference>
<dbReference type="InterPro" id="IPR036390">
    <property type="entry name" value="WH_DNA-bd_sf"/>
</dbReference>
<protein>
    <submittedName>
        <fullName evidence="2">DNA-binding MarR family transcriptional regulator</fullName>
    </submittedName>
</protein>
<evidence type="ECO:0000259" key="1">
    <source>
        <dbReference type="PROSITE" id="PS50995"/>
    </source>
</evidence>
<dbReference type="PANTHER" id="PTHR33164">
    <property type="entry name" value="TRANSCRIPTIONAL REGULATOR, MARR FAMILY"/>
    <property type="match status" value="1"/>
</dbReference>
<reference evidence="2 3" key="1">
    <citation type="submission" date="2020-08" db="EMBL/GenBank/DDBJ databases">
        <title>Sequencing the genomes of 1000 actinobacteria strains.</title>
        <authorList>
            <person name="Klenk H.-P."/>
        </authorList>
    </citation>
    <scope>NUCLEOTIDE SEQUENCE [LARGE SCALE GENOMIC DNA]</scope>
    <source>
        <strain evidence="2 3">DSM 44598</strain>
    </source>
</reference>
<dbReference type="InterPro" id="IPR036388">
    <property type="entry name" value="WH-like_DNA-bd_sf"/>
</dbReference>
<dbReference type="SMART" id="SM00347">
    <property type="entry name" value="HTH_MARR"/>
    <property type="match status" value="1"/>
</dbReference>
<organism evidence="2 3">
    <name type="scientific">Nocardiopsis metallicus</name>
    <dbReference type="NCBI Taxonomy" id="179819"/>
    <lineage>
        <taxon>Bacteria</taxon>
        <taxon>Bacillati</taxon>
        <taxon>Actinomycetota</taxon>
        <taxon>Actinomycetes</taxon>
        <taxon>Streptosporangiales</taxon>
        <taxon>Nocardiopsidaceae</taxon>
        <taxon>Nocardiopsis</taxon>
    </lineage>
</organism>
<dbReference type="InterPro" id="IPR000835">
    <property type="entry name" value="HTH_MarR-typ"/>
</dbReference>
<dbReference type="Gene3D" id="1.10.10.10">
    <property type="entry name" value="Winged helix-like DNA-binding domain superfamily/Winged helix DNA-binding domain"/>
    <property type="match status" value="1"/>
</dbReference>
<dbReference type="RefSeq" id="WP_246420431.1">
    <property type="nucleotide sequence ID" value="NZ_BAAAKM010000007.1"/>
</dbReference>
<dbReference type="Proteomes" id="UP000579647">
    <property type="component" value="Unassembled WGS sequence"/>
</dbReference>
<feature type="domain" description="HTH marR-type" evidence="1">
    <location>
        <begin position="20"/>
        <end position="160"/>
    </location>
</feature>
<dbReference type="Pfam" id="PF12802">
    <property type="entry name" value="MarR_2"/>
    <property type="match status" value="1"/>
</dbReference>
<evidence type="ECO:0000313" key="3">
    <source>
        <dbReference type="Proteomes" id="UP000579647"/>
    </source>
</evidence>
<dbReference type="GO" id="GO:0006950">
    <property type="term" value="P:response to stress"/>
    <property type="evidence" value="ECO:0007669"/>
    <property type="project" value="TreeGrafter"/>
</dbReference>
<dbReference type="AlphaFoldDB" id="A0A840WT54"/>
<gene>
    <name evidence="2" type="ORF">HNR07_004455</name>
</gene>
<keyword evidence="2" id="KW-0238">DNA-binding</keyword>
<dbReference type="PROSITE" id="PS50995">
    <property type="entry name" value="HTH_MARR_2"/>
    <property type="match status" value="1"/>
</dbReference>
<keyword evidence="3" id="KW-1185">Reference proteome</keyword>
<name>A0A840WT54_9ACTN</name>
<evidence type="ECO:0000313" key="2">
    <source>
        <dbReference type="EMBL" id="MBB5493318.1"/>
    </source>
</evidence>